<evidence type="ECO:0000259" key="1">
    <source>
        <dbReference type="Pfam" id="PF07756"/>
    </source>
</evidence>
<dbReference type="Pfam" id="PF07756">
    <property type="entry name" value="DUF1612"/>
    <property type="match status" value="1"/>
</dbReference>
<dbReference type="InterPro" id="IPR048017">
    <property type="entry name" value="Y4cF-like"/>
</dbReference>
<accession>A0ABV0M4E5</accession>
<dbReference type="RefSeq" id="WP_037145856.1">
    <property type="nucleotide sequence ID" value="NZ_JBEAAL010000012.1"/>
</dbReference>
<feature type="domain" description="DUF1612" evidence="1">
    <location>
        <begin position="179"/>
        <end position="304"/>
    </location>
</feature>
<gene>
    <name evidence="3" type="ORF">ABK249_17450</name>
</gene>
<evidence type="ECO:0000313" key="4">
    <source>
        <dbReference type="Proteomes" id="UP001496627"/>
    </source>
</evidence>
<protein>
    <submittedName>
        <fullName evidence="3">RHE_PE00001 family protein</fullName>
    </submittedName>
</protein>
<dbReference type="InterPro" id="IPR011670">
    <property type="entry name" value="DUF1612"/>
</dbReference>
<proteinExistence type="predicted"/>
<dbReference type="EMBL" id="JBEAAL010000012">
    <property type="protein sequence ID" value="MEQ1406720.1"/>
    <property type="molecule type" value="Genomic_DNA"/>
</dbReference>
<feature type="domain" description="HTH DNA binding" evidence="2">
    <location>
        <begin position="313"/>
        <end position="366"/>
    </location>
</feature>
<dbReference type="NCBIfam" id="NF040876">
    <property type="entry name" value="RHE_PE00001_fam"/>
    <property type="match status" value="1"/>
</dbReference>
<sequence>MRYELSKLPLQTLVTPVATATAALVRLDERLNRSDLRQGCISRADFADACASLWIDGELVHLEDLVLHDAGMGIRAPTHELAIAQDVLRTRRRISGHPAGWALSPEGLRNLRGRGGGNDAATLPAPLPEEEALSEPIAEDEDPLARELAEIDAVLARSEAVLSGTIQPSRSSRQERAPLVYEPGWDEDERLEEWRAILIETDGLPAALRAALLLDAWNQLQVLQHAPWLGRLLAASLLRKADITIAHLVAVNRGLRNVSRERRTSRDRNTRLLAILDGIGIASELGLKEHDRLLLAKQQMQRKLDGRRRSSKLPKLIELVLSRPMVSAGMIAEVLDVTPQGALKIAGELNLRELTGRGRFRAWGIV</sequence>
<evidence type="ECO:0000259" key="2">
    <source>
        <dbReference type="Pfam" id="PF11972"/>
    </source>
</evidence>
<name>A0ABV0M4E5_9HYPH</name>
<dbReference type="Pfam" id="PF11972">
    <property type="entry name" value="HTH_13"/>
    <property type="match status" value="1"/>
</dbReference>
<dbReference type="Proteomes" id="UP001496627">
    <property type="component" value="Unassembled WGS sequence"/>
</dbReference>
<organism evidence="3 4">
    <name type="scientific">Neorhizobium phenanthreniclasticum</name>
    <dbReference type="NCBI Taxonomy" id="3157917"/>
    <lineage>
        <taxon>Bacteria</taxon>
        <taxon>Pseudomonadati</taxon>
        <taxon>Pseudomonadota</taxon>
        <taxon>Alphaproteobacteria</taxon>
        <taxon>Hyphomicrobiales</taxon>
        <taxon>Rhizobiaceae</taxon>
        <taxon>Rhizobium/Agrobacterium group</taxon>
        <taxon>Neorhizobium</taxon>
    </lineage>
</organism>
<dbReference type="InterPro" id="IPR021068">
    <property type="entry name" value="HTH_DNA-bd"/>
</dbReference>
<keyword evidence="4" id="KW-1185">Reference proteome</keyword>
<comment type="caution">
    <text evidence="3">The sequence shown here is derived from an EMBL/GenBank/DDBJ whole genome shotgun (WGS) entry which is preliminary data.</text>
</comment>
<evidence type="ECO:0000313" key="3">
    <source>
        <dbReference type="EMBL" id="MEQ1406720.1"/>
    </source>
</evidence>
<reference evidence="3 4" key="1">
    <citation type="submission" date="2024-05" db="EMBL/GenBank/DDBJ databases">
        <title>Neorhizobium sp. Rsf11, a plant growth promoting and heavy metal resistant PAH-degrader.</title>
        <authorList>
            <person name="Golubev S.N."/>
            <person name="Muratova A.Y."/>
            <person name="Markelova M.I."/>
        </authorList>
    </citation>
    <scope>NUCLEOTIDE SEQUENCE [LARGE SCALE GENOMIC DNA]</scope>
    <source>
        <strain evidence="3 4">Rsf11</strain>
    </source>
</reference>